<comment type="similarity">
    <text evidence="2 5">Belongs to the peptidase M16 family.</text>
</comment>
<dbReference type="Pfam" id="PF00675">
    <property type="entry name" value="Peptidase_M16"/>
    <property type="match status" value="1"/>
</dbReference>
<comment type="cofactor">
    <cofactor evidence="1">
        <name>Zn(2+)</name>
        <dbReference type="ChEBI" id="CHEBI:29105"/>
    </cofactor>
</comment>
<name>A0A0F3NNC5_9RICK</name>
<evidence type="ECO:0000256" key="3">
    <source>
        <dbReference type="ARBA" id="ARBA00022670"/>
    </source>
</evidence>
<dbReference type="STRING" id="1359163.NLO413_0574"/>
<dbReference type="InterPro" id="IPR007863">
    <property type="entry name" value="Peptidase_M16_C"/>
</dbReference>
<dbReference type="InterPro" id="IPR011765">
    <property type="entry name" value="Pept_M16_N"/>
</dbReference>
<evidence type="ECO:0000256" key="5">
    <source>
        <dbReference type="RuleBase" id="RU004447"/>
    </source>
</evidence>
<evidence type="ECO:0000313" key="8">
    <source>
        <dbReference type="EMBL" id="KJV69197.1"/>
    </source>
</evidence>
<dbReference type="GO" id="GO:0046872">
    <property type="term" value="F:metal ion binding"/>
    <property type="evidence" value="ECO:0007669"/>
    <property type="project" value="InterPro"/>
</dbReference>
<dbReference type="FunFam" id="3.30.830.10:FF:000008">
    <property type="entry name" value="Mitochondrial-processing peptidase subunit beta"/>
    <property type="match status" value="1"/>
</dbReference>
<dbReference type="AlphaFoldDB" id="A0A0F3NNC5"/>
<dbReference type="PROSITE" id="PS00143">
    <property type="entry name" value="INSULINASE"/>
    <property type="match status" value="1"/>
</dbReference>
<keyword evidence="3" id="KW-0645">Protease</keyword>
<dbReference type="Proteomes" id="UP000033562">
    <property type="component" value="Unassembled WGS sequence"/>
</dbReference>
<comment type="caution">
    <text evidence="8">The sequence shown here is derived from an EMBL/GenBank/DDBJ whole genome shotgun (WGS) entry which is preliminary data.</text>
</comment>
<organism evidence="8 9">
    <name type="scientific">Candidatus Neoehrlichia procyonis str. RAC413</name>
    <dbReference type="NCBI Taxonomy" id="1359163"/>
    <lineage>
        <taxon>Bacteria</taxon>
        <taxon>Pseudomonadati</taxon>
        <taxon>Pseudomonadota</taxon>
        <taxon>Alphaproteobacteria</taxon>
        <taxon>Rickettsiales</taxon>
        <taxon>Anaplasmataceae</taxon>
        <taxon>Candidatus Neoehrlichia</taxon>
    </lineage>
</organism>
<dbReference type="InterPro" id="IPR011249">
    <property type="entry name" value="Metalloenz_LuxS/M16"/>
</dbReference>
<feature type="domain" description="Peptidase M16 C-terminal" evidence="7">
    <location>
        <begin position="168"/>
        <end position="339"/>
    </location>
</feature>
<evidence type="ECO:0000256" key="1">
    <source>
        <dbReference type="ARBA" id="ARBA00001947"/>
    </source>
</evidence>
<reference evidence="8 9" key="1">
    <citation type="submission" date="2015-02" db="EMBL/GenBank/DDBJ databases">
        <title>Genome Sequencing of Rickettsiales.</title>
        <authorList>
            <person name="Daugherty S.C."/>
            <person name="Su Q."/>
            <person name="Abolude K."/>
            <person name="Beier-Sexton M."/>
            <person name="Carlyon J.A."/>
            <person name="Carter R."/>
            <person name="Day N.P."/>
            <person name="Dumler S.J."/>
            <person name="Dyachenko V."/>
            <person name="Godinez A."/>
            <person name="Kurtti T.J."/>
            <person name="Lichay M."/>
            <person name="Mullins K.E."/>
            <person name="Ott S."/>
            <person name="Pappas-Brown V."/>
            <person name="Paris D.H."/>
            <person name="Patel P."/>
            <person name="Richards A.L."/>
            <person name="Sadzewicz L."/>
            <person name="Sears K."/>
            <person name="Seidman D."/>
            <person name="Sengamalay N."/>
            <person name="Stenos J."/>
            <person name="Tallon L.J."/>
            <person name="Vincent G."/>
            <person name="Fraser C.M."/>
            <person name="Munderloh U."/>
            <person name="Dunning-Hotopp J.C."/>
        </authorList>
    </citation>
    <scope>NUCLEOTIDE SEQUENCE [LARGE SCALE GENOMIC DNA]</scope>
    <source>
        <strain evidence="8 9">RAC413</strain>
    </source>
</reference>
<dbReference type="OrthoDB" id="9811314at2"/>
<evidence type="ECO:0000259" key="7">
    <source>
        <dbReference type="Pfam" id="PF05193"/>
    </source>
</evidence>
<keyword evidence="4" id="KW-0378">Hydrolase</keyword>
<evidence type="ECO:0000313" key="9">
    <source>
        <dbReference type="Proteomes" id="UP000033562"/>
    </source>
</evidence>
<evidence type="ECO:0000259" key="6">
    <source>
        <dbReference type="Pfam" id="PF00675"/>
    </source>
</evidence>
<dbReference type="PANTHER" id="PTHR11851">
    <property type="entry name" value="METALLOPROTEASE"/>
    <property type="match status" value="1"/>
</dbReference>
<keyword evidence="4" id="KW-0482">Metalloprotease</keyword>
<proteinExistence type="inferred from homology"/>
<feature type="domain" description="Peptidase M16 N-terminal" evidence="6">
    <location>
        <begin position="16"/>
        <end position="161"/>
    </location>
</feature>
<keyword evidence="9" id="KW-1185">Reference proteome</keyword>
<protein>
    <submittedName>
        <fullName evidence="8">Peptidase M16 inactive domain protein</fullName>
    </submittedName>
</protein>
<dbReference type="PATRIC" id="fig|1359163.3.peg.560"/>
<dbReference type="PANTHER" id="PTHR11851:SF49">
    <property type="entry name" value="MITOCHONDRIAL-PROCESSING PEPTIDASE SUBUNIT ALPHA"/>
    <property type="match status" value="1"/>
</dbReference>
<dbReference type="EMBL" id="LANX01000001">
    <property type="protein sequence ID" value="KJV69197.1"/>
    <property type="molecule type" value="Genomic_DNA"/>
</dbReference>
<dbReference type="InterPro" id="IPR001431">
    <property type="entry name" value="Pept_M16_Zn_BS"/>
</dbReference>
<evidence type="ECO:0000256" key="2">
    <source>
        <dbReference type="ARBA" id="ARBA00007261"/>
    </source>
</evidence>
<dbReference type="GO" id="GO:0004222">
    <property type="term" value="F:metalloendopeptidase activity"/>
    <property type="evidence" value="ECO:0007669"/>
    <property type="project" value="InterPro"/>
</dbReference>
<dbReference type="InterPro" id="IPR050361">
    <property type="entry name" value="MPP/UQCRC_Complex"/>
</dbReference>
<gene>
    <name evidence="8" type="ORF">NLO413_0574</name>
</gene>
<dbReference type="SUPFAM" id="SSF63411">
    <property type="entry name" value="LuxS/MPP-like metallohydrolase"/>
    <property type="match status" value="2"/>
</dbReference>
<sequence>MAVTPQVTQLKNNFSVITKQIKDVHSVAINIWVNVGSRYETLNKIGISHFLEHMAFKGTNTRSALDIAKAFDQIGGNFNAHTDREHTVYHVKVLKKDINIAIEILADIIINSQFPEEEIEREKGVVLQEIHQTYDSPSSIIFDKYMEVAFSNQIFGQSILGSEKSVQSFSKADISNYMSKHYNGDNMLMSVAGDVSHDEVVKLSSDFLQVAKSQRSNIAPSVYTGGQYLEKKDLEQVNLLIGFPGVSYKDNKFYTMQVLDAIIGGSMSSRLFQEIREKLGLVYNISSFNSSYSDNGLFSIYAATDKHNLQKLITAITSEIKKAAIDISEEEIQRSKNKLISEILMSRESTAAYADSLGYYYSHYNRYISKSEIIEHINSVNIGQVQSAINLLLQNHKKITLAAIGEIEYLPSYHDISLMLKP</sequence>
<dbReference type="Pfam" id="PF05193">
    <property type="entry name" value="Peptidase_M16_C"/>
    <property type="match status" value="1"/>
</dbReference>
<accession>A0A0F3NNC5</accession>
<evidence type="ECO:0000256" key="4">
    <source>
        <dbReference type="ARBA" id="ARBA00023049"/>
    </source>
</evidence>
<dbReference type="RefSeq" id="WP_045808960.1">
    <property type="nucleotide sequence ID" value="NZ_LANX01000001.1"/>
</dbReference>
<dbReference type="GO" id="GO:0006508">
    <property type="term" value="P:proteolysis"/>
    <property type="evidence" value="ECO:0007669"/>
    <property type="project" value="UniProtKB-KW"/>
</dbReference>
<dbReference type="Gene3D" id="3.30.830.10">
    <property type="entry name" value="Metalloenzyme, LuxS/M16 peptidase-like"/>
    <property type="match status" value="2"/>
</dbReference>